<dbReference type="GO" id="GO:0006508">
    <property type="term" value="P:proteolysis"/>
    <property type="evidence" value="ECO:0007669"/>
    <property type="project" value="UniProtKB-KW"/>
</dbReference>
<keyword evidence="7" id="KW-1185">Reference proteome</keyword>
<accession>D0LB83</accession>
<evidence type="ECO:0000256" key="2">
    <source>
        <dbReference type="ARBA" id="ARBA00022670"/>
    </source>
</evidence>
<keyword evidence="2" id="KW-0645">Protease</keyword>
<keyword evidence="3" id="KW-0378">Hydrolase</keyword>
<evidence type="ECO:0000256" key="1">
    <source>
        <dbReference type="ARBA" id="ARBA00008683"/>
    </source>
</evidence>
<protein>
    <submittedName>
        <fullName evidence="6">Peptidase S49</fullName>
    </submittedName>
</protein>
<feature type="domain" description="Peptidase S49" evidence="5">
    <location>
        <begin position="88"/>
        <end position="232"/>
    </location>
</feature>
<dbReference type="Proteomes" id="UP000001219">
    <property type="component" value="Chromosome"/>
</dbReference>
<comment type="similarity">
    <text evidence="1">Belongs to the peptidase S49 family.</text>
</comment>
<evidence type="ECO:0000259" key="5">
    <source>
        <dbReference type="Pfam" id="PF01343"/>
    </source>
</evidence>
<keyword evidence="4" id="KW-0720">Serine protease</keyword>
<dbReference type="PANTHER" id="PTHR42987:SF8">
    <property type="entry name" value="PROTEINASE"/>
    <property type="match status" value="1"/>
</dbReference>
<dbReference type="InterPro" id="IPR029045">
    <property type="entry name" value="ClpP/crotonase-like_dom_sf"/>
</dbReference>
<dbReference type="HOGENOM" id="CLU_046540_1_0_11"/>
<dbReference type="CDD" id="cd07023">
    <property type="entry name" value="S49_Sppa_N_C"/>
    <property type="match status" value="1"/>
</dbReference>
<dbReference type="PANTHER" id="PTHR42987">
    <property type="entry name" value="PEPTIDASE S49"/>
    <property type="match status" value="1"/>
</dbReference>
<reference evidence="7" key="1">
    <citation type="submission" date="2009-10" db="EMBL/GenBank/DDBJ databases">
        <title>The complete chromosome of Gordonia bronchialis DSM 43247.</title>
        <authorList>
            <consortium name="US DOE Joint Genome Institute (JGI-PGF)"/>
            <person name="Lucas S."/>
            <person name="Copeland A."/>
            <person name="Lapidus A."/>
            <person name="Glavina del Rio T."/>
            <person name="Dalin E."/>
            <person name="Tice H."/>
            <person name="Bruce D."/>
            <person name="Goodwin L."/>
            <person name="Pitluck S."/>
            <person name="Kyrpides N."/>
            <person name="Mavromatis K."/>
            <person name="Ivanova N."/>
            <person name="Ovchinnikova G."/>
            <person name="Saunders E."/>
            <person name="Brettin T."/>
            <person name="Detter J.C."/>
            <person name="Han C."/>
            <person name="Larimer F."/>
            <person name="Land M."/>
            <person name="Hauser L."/>
            <person name="Markowitz V."/>
            <person name="Cheng J.-F."/>
            <person name="Hugenholtz P."/>
            <person name="Woyke T."/>
            <person name="Wu D."/>
            <person name="Jando M."/>
            <person name="Schneider S."/>
            <person name="Goeker M."/>
            <person name="Klenk H.-P."/>
            <person name="Eisen J.A."/>
        </authorList>
    </citation>
    <scope>NUCLEOTIDE SEQUENCE [LARGE SCALE GENOMIC DNA]</scope>
    <source>
        <strain evidence="7">ATCC 25592 / DSM 43247 / BCRC 13721 / JCM 3198 / KCTC 3076 / NBRC 16047 / NCTC 10667</strain>
    </source>
</reference>
<dbReference type="InterPro" id="IPR002142">
    <property type="entry name" value="Peptidase_S49"/>
</dbReference>
<dbReference type="GO" id="GO:0008236">
    <property type="term" value="F:serine-type peptidase activity"/>
    <property type="evidence" value="ECO:0007669"/>
    <property type="project" value="UniProtKB-KW"/>
</dbReference>
<dbReference type="EMBL" id="CP001802">
    <property type="protein sequence ID" value="ACY19514.1"/>
    <property type="molecule type" value="Genomic_DNA"/>
</dbReference>
<dbReference type="InterPro" id="IPR047272">
    <property type="entry name" value="S49_SppA_C"/>
</dbReference>
<name>D0LB83_GORB4</name>
<dbReference type="KEGG" id="gbr:Gbro_0166"/>
<evidence type="ECO:0000313" key="6">
    <source>
        <dbReference type="EMBL" id="ACY19514.1"/>
    </source>
</evidence>
<dbReference type="Gene3D" id="3.90.226.10">
    <property type="entry name" value="2-enoyl-CoA Hydratase, Chain A, domain 1"/>
    <property type="match status" value="1"/>
</dbReference>
<dbReference type="eggNOG" id="COG0616">
    <property type="taxonomic scope" value="Bacteria"/>
</dbReference>
<evidence type="ECO:0000256" key="4">
    <source>
        <dbReference type="ARBA" id="ARBA00022825"/>
    </source>
</evidence>
<dbReference type="STRING" id="526226.Gbro_0166"/>
<sequence>MTLRPLAELEKKFARSRADHVAVVRLDGPIGASPVGRPGLTTDAVEPILKRAFETERLKAVVVVVNSPGGSPAQSEYIAERIRQLASEKGVPVLAFCEDVAASGGYWIACAADEIFAAHTSIVGSIGVVSSGFGLADVLSRFGVERRLYTSGDNKARLDTFSPAVPEDVEWLKGLQHQLHEAFITWVRQRRGRKLNAPDDQLFSGDVWVGSNAAEVGLVDGIGVMRSVIAERYPDAEITVVQAPKPLLARVVGAQMSTAGAGVAGGWLTAVAESLTTGILSGVERAQTLRTSYSMRP</sequence>
<evidence type="ECO:0000256" key="3">
    <source>
        <dbReference type="ARBA" id="ARBA00022801"/>
    </source>
</evidence>
<proteinExistence type="inferred from homology"/>
<dbReference type="RefSeq" id="WP_012832106.1">
    <property type="nucleotide sequence ID" value="NC_013441.1"/>
</dbReference>
<gene>
    <name evidence="6" type="ordered locus">Gbro_0166</name>
</gene>
<dbReference type="Gene3D" id="6.20.330.10">
    <property type="match status" value="1"/>
</dbReference>
<dbReference type="SUPFAM" id="SSF52096">
    <property type="entry name" value="ClpP/crotonase"/>
    <property type="match status" value="1"/>
</dbReference>
<evidence type="ECO:0000313" key="7">
    <source>
        <dbReference type="Proteomes" id="UP000001219"/>
    </source>
</evidence>
<reference evidence="6 7" key="2">
    <citation type="journal article" date="2010" name="Stand. Genomic Sci.">
        <title>Complete genome sequence of Gordonia bronchialis type strain (3410).</title>
        <authorList>
            <person name="Ivanova N."/>
            <person name="Sikorski J."/>
            <person name="Jando M."/>
            <person name="Lapidus A."/>
            <person name="Nolan M."/>
            <person name="Lucas S."/>
            <person name="Del Rio T.G."/>
            <person name="Tice H."/>
            <person name="Copeland A."/>
            <person name="Cheng J.F."/>
            <person name="Chen F."/>
            <person name="Bruce D."/>
            <person name="Goodwin L."/>
            <person name="Pitluck S."/>
            <person name="Mavromatis K."/>
            <person name="Ovchinnikova G."/>
            <person name="Pati A."/>
            <person name="Chen A."/>
            <person name="Palaniappan K."/>
            <person name="Land M."/>
            <person name="Hauser L."/>
            <person name="Chang Y.J."/>
            <person name="Jeffries C.D."/>
            <person name="Chain P."/>
            <person name="Saunders E."/>
            <person name="Han C."/>
            <person name="Detter J.C."/>
            <person name="Brettin T."/>
            <person name="Rohde M."/>
            <person name="Goker M."/>
            <person name="Bristow J."/>
            <person name="Eisen J.A."/>
            <person name="Markowitz V."/>
            <person name="Hugenholtz P."/>
            <person name="Klenk H.P."/>
            <person name="Kyrpides N.C."/>
        </authorList>
    </citation>
    <scope>NUCLEOTIDE SEQUENCE [LARGE SCALE GENOMIC DNA]</scope>
    <source>
        <strain evidence="7">ATCC 25592 / DSM 43247 / BCRC 13721 / JCM 3198 / KCTC 3076 / NBRC 16047 / NCTC 10667</strain>
    </source>
</reference>
<organism evidence="6 7">
    <name type="scientific">Gordonia bronchialis (strain ATCC 25592 / DSM 43247 / BCRC 13721 / JCM 3198 / KCTC 3076 / NBRC 16047 / NCTC 10667)</name>
    <name type="common">Rhodococcus bronchialis</name>
    <dbReference type="NCBI Taxonomy" id="526226"/>
    <lineage>
        <taxon>Bacteria</taxon>
        <taxon>Bacillati</taxon>
        <taxon>Actinomycetota</taxon>
        <taxon>Actinomycetes</taxon>
        <taxon>Mycobacteriales</taxon>
        <taxon>Gordoniaceae</taxon>
        <taxon>Gordonia</taxon>
    </lineage>
</organism>
<dbReference type="Pfam" id="PF01343">
    <property type="entry name" value="Peptidase_S49"/>
    <property type="match status" value="1"/>
</dbReference>
<dbReference type="OrthoDB" id="9764363at2"/>
<dbReference type="AlphaFoldDB" id="D0LB83"/>